<protein>
    <submittedName>
        <fullName evidence="3">Drug/metabolite transporter (DMT)-like permease</fullName>
    </submittedName>
</protein>
<reference evidence="3 4" key="1">
    <citation type="submission" date="2020-08" db="EMBL/GenBank/DDBJ databases">
        <title>Genomic Encyclopedia of Type Strains, Phase III (KMG-III): the genomes of soil and plant-associated and newly described type strains.</title>
        <authorList>
            <person name="Whitman W."/>
        </authorList>
    </citation>
    <scope>NUCLEOTIDE SEQUENCE [LARGE SCALE GENOMIC DNA]</scope>
    <source>
        <strain evidence="3 4">SFB5A</strain>
    </source>
</reference>
<evidence type="ECO:0000313" key="4">
    <source>
        <dbReference type="Proteomes" id="UP000582643"/>
    </source>
</evidence>
<organism evidence="3 4">
    <name type="scientific">Streptomyces nymphaeiformis</name>
    <dbReference type="NCBI Taxonomy" id="2663842"/>
    <lineage>
        <taxon>Bacteria</taxon>
        <taxon>Bacillati</taxon>
        <taxon>Actinomycetota</taxon>
        <taxon>Actinomycetes</taxon>
        <taxon>Kitasatosporales</taxon>
        <taxon>Streptomycetaceae</taxon>
        <taxon>Streptomyces</taxon>
    </lineage>
</organism>
<dbReference type="SUPFAM" id="SSF103481">
    <property type="entry name" value="Multidrug resistance efflux transporter EmrE"/>
    <property type="match status" value="2"/>
</dbReference>
<feature type="transmembrane region" description="Helical" evidence="2">
    <location>
        <begin position="179"/>
        <end position="204"/>
    </location>
</feature>
<feature type="transmembrane region" description="Helical" evidence="2">
    <location>
        <begin position="96"/>
        <end position="114"/>
    </location>
</feature>
<feature type="transmembrane region" description="Helical" evidence="2">
    <location>
        <begin position="126"/>
        <end position="144"/>
    </location>
</feature>
<comment type="caution">
    <text evidence="3">The sequence shown here is derived from an EMBL/GenBank/DDBJ whole genome shotgun (WGS) entry which is preliminary data.</text>
</comment>
<feature type="compositionally biased region" description="Basic and acidic residues" evidence="1">
    <location>
        <begin position="369"/>
        <end position="382"/>
    </location>
</feature>
<evidence type="ECO:0000313" key="3">
    <source>
        <dbReference type="EMBL" id="MBB4981889.1"/>
    </source>
</evidence>
<evidence type="ECO:0000256" key="2">
    <source>
        <dbReference type="SAM" id="Phobius"/>
    </source>
</evidence>
<evidence type="ECO:0000256" key="1">
    <source>
        <dbReference type="SAM" id="MobiDB-lite"/>
    </source>
</evidence>
<dbReference type="EMBL" id="JACHJY010000003">
    <property type="protein sequence ID" value="MBB4981889.1"/>
    <property type="molecule type" value="Genomic_DNA"/>
</dbReference>
<gene>
    <name evidence="3" type="ORF">GGE06_002799</name>
</gene>
<keyword evidence="2" id="KW-1133">Transmembrane helix</keyword>
<feature type="transmembrane region" description="Helical" evidence="2">
    <location>
        <begin position="216"/>
        <end position="233"/>
    </location>
</feature>
<feature type="transmembrane region" description="Helical" evidence="2">
    <location>
        <begin position="40"/>
        <end position="58"/>
    </location>
</feature>
<keyword evidence="2" id="KW-0812">Transmembrane</keyword>
<dbReference type="Proteomes" id="UP000582643">
    <property type="component" value="Unassembled WGS sequence"/>
</dbReference>
<dbReference type="InterPro" id="IPR037185">
    <property type="entry name" value="EmrE-like"/>
</dbReference>
<feature type="transmembrane region" description="Helical" evidence="2">
    <location>
        <begin position="150"/>
        <end position="172"/>
    </location>
</feature>
<proteinExistence type="predicted"/>
<sequence>MNANALRGVLLVTFAYALVGASFTANSLLGAYPYAGGQALRYGAACLLLLPLLGRDGLAPLRLLTARHWLRLAALAAVGMVGFNLAVLAAERTAEPAVPGVLVGCAPVVVAVLVPLTEGRRPAPAVLYGALLVAAGAFTVQGWGRTDLAGIGWSAAALAGEVGFTVLAVPVLRVLGPKLLTAAVCGIGAAEAALLGLVVDGAGFVRMPTAVEAGALFWQAALATVVGFVLFYMGVQRVGMERATLYTGAIPIAAALSAALVGDAVFGLPQATGSLLVGAGAALGTGLFTREARRGLFTQVRRRGLFTRTPHLVSAAAVQDHACDESRVVVHRHVPAAGEPDQARGGQDLLGADALAAQQQPVAAAPGDGHGDRGDDVAEEGRAAGGKRLVEAGGLAQRERLGDDGLG</sequence>
<dbReference type="AlphaFoldDB" id="A0A7W7XAU9"/>
<feature type="transmembrane region" description="Helical" evidence="2">
    <location>
        <begin position="271"/>
        <end position="289"/>
    </location>
</feature>
<keyword evidence="2" id="KW-0472">Membrane</keyword>
<feature type="transmembrane region" description="Helical" evidence="2">
    <location>
        <begin position="70"/>
        <end position="90"/>
    </location>
</feature>
<feature type="region of interest" description="Disordered" evidence="1">
    <location>
        <begin position="358"/>
        <end position="407"/>
    </location>
</feature>
<feature type="compositionally biased region" description="Basic and acidic residues" evidence="1">
    <location>
        <begin position="397"/>
        <end position="407"/>
    </location>
</feature>
<name>A0A7W7XAU9_9ACTN</name>
<keyword evidence="4" id="KW-1185">Reference proteome</keyword>
<feature type="transmembrane region" description="Helical" evidence="2">
    <location>
        <begin position="245"/>
        <end position="265"/>
    </location>
</feature>
<accession>A0A7W7XAU9</accession>